<feature type="compositionally biased region" description="Polar residues" evidence="1">
    <location>
        <begin position="50"/>
        <end position="63"/>
    </location>
</feature>
<dbReference type="AlphaFoldDB" id="S4NUJ9"/>
<feature type="non-terminal residue" evidence="2">
    <location>
        <position position="86"/>
    </location>
</feature>
<protein>
    <submittedName>
        <fullName evidence="2">Uncharacterized protein</fullName>
    </submittedName>
</protein>
<accession>S4NUJ9</accession>
<evidence type="ECO:0000256" key="1">
    <source>
        <dbReference type="SAM" id="MobiDB-lite"/>
    </source>
</evidence>
<feature type="region of interest" description="Disordered" evidence="1">
    <location>
        <begin position="26"/>
        <end position="86"/>
    </location>
</feature>
<evidence type="ECO:0000313" key="2">
    <source>
        <dbReference type="EMBL" id="JAA80754.1"/>
    </source>
</evidence>
<proteinExistence type="predicted"/>
<feature type="compositionally biased region" description="Basic and acidic residues" evidence="1">
    <location>
        <begin position="70"/>
        <end position="86"/>
    </location>
</feature>
<reference evidence="2" key="2">
    <citation type="submission" date="2013-05" db="EMBL/GenBank/DDBJ databases">
        <authorList>
            <person name="Carter J.-M."/>
            <person name="Baker S.C."/>
            <person name="Pink R."/>
            <person name="Carter D.R.F."/>
            <person name="Collins A."/>
            <person name="Tomlin J."/>
            <person name="Gibbs M."/>
            <person name="Breuker C.J."/>
        </authorList>
    </citation>
    <scope>NUCLEOTIDE SEQUENCE</scope>
    <source>
        <tissue evidence="2">Ovary</tissue>
    </source>
</reference>
<name>S4NUJ9_9NEOP</name>
<reference evidence="2" key="1">
    <citation type="journal article" date="2013" name="BMC Genomics">
        <title>Unscrambling butterfly oogenesis.</title>
        <authorList>
            <person name="Carter J.M."/>
            <person name="Baker S.C."/>
            <person name="Pink R."/>
            <person name="Carter D.R."/>
            <person name="Collins A."/>
            <person name="Tomlin J."/>
            <person name="Gibbs M."/>
            <person name="Breuker C.J."/>
        </authorList>
    </citation>
    <scope>NUCLEOTIDE SEQUENCE</scope>
    <source>
        <tissue evidence="2">Ovary</tissue>
    </source>
</reference>
<feature type="compositionally biased region" description="Low complexity" evidence="1">
    <location>
        <begin position="29"/>
        <end position="42"/>
    </location>
</feature>
<sequence length="86" mass="9134">MVDCIKIDQLIDVSDTSGGRQNELIVIASSSRPKSEPSTSKPGGTDDLKQNQNPARTNTNVEGNVSGEGFDGKGDVNREDVNGEEN</sequence>
<dbReference type="EMBL" id="GAIX01011806">
    <property type="protein sequence ID" value="JAA80754.1"/>
    <property type="molecule type" value="Transcribed_RNA"/>
</dbReference>
<organism evidence="2">
    <name type="scientific">Pararge aegeria</name>
    <name type="common">speckled wood butterfly</name>
    <dbReference type="NCBI Taxonomy" id="116150"/>
    <lineage>
        <taxon>Eukaryota</taxon>
        <taxon>Metazoa</taxon>
        <taxon>Ecdysozoa</taxon>
        <taxon>Arthropoda</taxon>
        <taxon>Hexapoda</taxon>
        <taxon>Insecta</taxon>
        <taxon>Pterygota</taxon>
        <taxon>Neoptera</taxon>
        <taxon>Endopterygota</taxon>
        <taxon>Lepidoptera</taxon>
        <taxon>Glossata</taxon>
        <taxon>Ditrysia</taxon>
        <taxon>Papilionoidea</taxon>
        <taxon>Nymphalidae</taxon>
        <taxon>Satyrinae</taxon>
        <taxon>Satyrini</taxon>
        <taxon>Parargina</taxon>
        <taxon>Pararge</taxon>
    </lineage>
</organism>